<feature type="region of interest" description="Disordered" evidence="1">
    <location>
        <begin position="1"/>
        <end position="30"/>
    </location>
</feature>
<feature type="compositionally biased region" description="Basic and acidic residues" evidence="1">
    <location>
        <begin position="1"/>
        <end position="10"/>
    </location>
</feature>
<feature type="region of interest" description="Disordered" evidence="1">
    <location>
        <begin position="47"/>
        <end position="74"/>
    </location>
</feature>
<dbReference type="EMBL" id="JAWJWE010000038">
    <property type="protein sequence ID" value="KAK6623389.1"/>
    <property type="molecule type" value="Genomic_DNA"/>
</dbReference>
<comment type="caution">
    <text evidence="2">The sequence shown here is derived from an EMBL/GenBank/DDBJ whole genome shotgun (WGS) entry which is preliminary data.</text>
</comment>
<sequence>ANRKNAERKDRGGKRERKKKETTSQREKLRPLLRGIVVQHLAKSLSFIKQNKKKKKKTYKNKKKKKMCTMPEKKNSTKLFENITLHFDGGCSTPTSEEPVQQKSGEGDSKKTLSSRKKLNNVGRLFWLYLIYDITTLNLQENETEAEHSENREQ</sequence>
<feature type="compositionally biased region" description="Basic residues" evidence="1">
    <location>
        <begin position="50"/>
        <end position="67"/>
    </location>
</feature>
<feature type="compositionally biased region" description="Polar residues" evidence="1">
    <location>
        <begin position="92"/>
        <end position="104"/>
    </location>
</feature>
<organism evidence="2 3">
    <name type="scientific">Polyplax serrata</name>
    <name type="common">Common mouse louse</name>
    <dbReference type="NCBI Taxonomy" id="468196"/>
    <lineage>
        <taxon>Eukaryota</taxon>
        <taxon>Metazoa</taxon>
        <taxon>Ecdysozoa</taxon>
        <taxon>Arthropoda</taxon>
        <taxon>Hexapoda</taxon>
        <taxon>Insecta</taxon>
        <taxon>Pterygota</taxon>
        <taxon>Neoptera</taxon>
        <taxon>Paraneoptera</taxon>
        <taxon>Psocodea</taxon>
        <taxon>Troctomorpha</taxon>
        <taxon>Phthiraptera</taxon>
        <taxon>Anoplura</taxon>
        <taxon>Polyplacidae</taxon>
        <taxon>Polyplax</taxon>
    </lineage>
</organism>
<reference evidence="2 3" key="1">
    <citation type="submission" date="2023-10" db="EMBL/GenBank/DDBJ databases">
        <title>Genomes of two closely related lineages of the louse Polyplax serrata with different host specificities.</title>
        <authorList>
            <person name="Martinu J."/>
            <person name="Tarabai H."/>
            <person name="Stefka J."/>
            <person name="Hypsa V."/>
        </authorList>
    </citation>
    <scope>NUCLEOTIDE SEQUENCE [LARGE SCALE GENOMIC DNA]</scope>
    <source>
        <strain evidence="2">HR10_N</strain>
    </source>
</reference>
<name>A0AAN8RU93_POLSC</name>
<dbReference type="Proteomes" id="UP001372834">
    <property type="component" value="Unassembled WGS sequence"/>
</dbReference>
<protein>
    <submittedName>
        <fullName evidence="2">Uncharacterized protein</fullName>
    </submittedName>
</protein>
<feature type="compositionally biased region" description="Basic and acidic residues" evidence="1">
    <location>
        <begin position="19"/>
        <end position="30"/>
    </location>
</feature>
<accession>A0AAN8RU93</accession>
<feature type="non-terminal residue" evidence="2">
    <location>
        <position position="1"/>
    </location>
</feature>
<evidence type="ECO:0000313" key="3">
    <source>
        <dbReference type="Proteomes" id="UP001372834"/>
    </source>
</evidence>
<evidence type="ECO:0000313" key="2">
    <source>
        <dbReference type="EMBL" id="KAK6623389.1"/>
    </source>
</evidence>
<evidence type="ECO:0000256" key="1">
    <source>
        <dbReference type="SAM" id="MobiDB-lite"/>
    </source>
</evidence>
<proteinExistence type="predicted"/>
<gene>
    <name evidence="2" type="ORF">RUM43_009241</name>
</gene>
<dbReference type="AlphaFoldDB" id="A0AAN8RU93"/>
<feature type="region of interest" description="Disordered" evidence="1">
    <location>
        <begin position="89"/>
        <end position="115"/>
    </location>
</feature>